<dbReference type="EMBL" id="AENP01000008">
    <property type="protein sequence ID" value="EFR33394.1"/>
    <property type="molecule type" value="Genomic_DNA"/>
</dbReference>
<feature type="region of interest" description="Disordered" evidence="1">
    <location>
        <begin position="929"/>
        <end position="951"/>
    </location>
</feature>
<sequence length="1289" mass="144936">MKKRILTLLAMVSLLIPSLFIDSVFAYRPNNPPKLMKDIDIEDENTGLRIRDYYYLLPEGKFSVDIANNNGWIDQEKNAFTQQSLPHIKQMAEESIDLKVTELSKDDEIIKRLYDAAKDKLLKDPKNQGNEVISCYKVDINKKGFEKYWVESLGYLPQFELVIPLRYRNKSGVQKNPHYENNIVIYTYSKVGEHEYITEVNPKETGRYYNIPARGEDDIVIDNVRPGNYVLIGTGKMSDIPENMAPGIYKTDIRLRHYSNIGGYSMGAPAINKEAKIEVDKYGNRSLLLTAQPMSFAGINGHLLNVLYKKGDKKYKAEILDTYVDEQDGKTYPKTFKMPILSNDPVLKVEIDADAMNKPEIAIGTQPAEIAINVDVFNGKAGLSLEKLNLEGKFKSQPTKADNSKNFTDESKVNSETEYIITSKRKNLVDIEVKNCDYYLAQDYTTVNGKIYEDNKEKNVDYEFELRDPVEKEVFQRRNNLGNKRISNHFIIKNVDLEKVEGPEISRICNMQKCFIINKNNNRYEQRNSGLNKINYYKTISLNEKPVLNTTELAKAIEKAEKIEQGQKSKEAFDELKSAITKAKEILSDATEQTQLNNANKDLDTAIAKFNSSKDQSTQTNTDEGKIYNLPVEMKHLVEDQPSMGAGALISPAKVSIKGNTATIDLTFKGLNLMGLYGHLTDAFTYTDNDRFKNTIKMDVVESVNDTDLNGKERSFPKVMRFTMDKDKFMEAAKTGIYLQVWVDAMDSLNPQNQNINPNEFYDNYTKGVGRQTARLFINTSKMKENENQPNPSNPNNPSNPSNPSTPGYSFQNLAIERSALGSAMASASASMSKGADSNLVAAMARAGAIANNPYASREEILSATQALNNAVINNKGSMNKQNNNSSWGNNNQAWGNNNQGWGNSSGWGNNNSSWGSYGNNNRGWNNNSSWGIYNNNQNNQNNQSNKNNGPVTIQYEVPVEVLHAYQDGYSMANGAINHIARVEERNGQFRYSVQFNPLEREFNGQKLVGNLTHLFIHDGNKYLAEQSSGNVWSWVMNGKYDKVNVSVKVDVMDQIAVNEQRAILSFNWNNAREVGRVGGNNNNQNQQNQNQQNQQKQAPQVVQNNNASNNFTDISGHWAKTAIDYVVSKGYFAGLSNTEFGPNKSITRGQFVSVLGRMLNVNVNDYKDQNFKDVKSGMYYSPYITWANKVGIVSGVGQGNFAPDKELTREEMAVMMTKFLKVSGKNLNAKGNTNSFKDEEKIQGWAKDSVKEMARLGVVSGMGDGSFAPKSQFTRAQVAQVLYNIDHN</sequence>
<protein>
    <recommendedName>
        <fullName evidence="2">SLH domain-containing protein</fullName>
    </recommendedName>
</protein>
<dbReference type="Gene3D" id="1.20.1270.90">
    <property type="entry name" value="AF1782-like"/>
    <property type="match status" value="1"/>
</dbReference>
<feature type="compositionally biased region" description="Low complexity" evidence="1">
    <location>
        <begin position="790"/>
        <end position="805"/>
    </location>
</feature>
<feature type="region of interest" description="Disordered" evidence="1">
    <location>
        <begin position="881"/>
        <end position="908"/>
    </location>
</feature>
<evidence type="ECO:0000313" key="4">
    <source>
        <dbReference type="Proteomes" id="UP000003705"/>
    </source>
</evidence>
<dbReference type="InterPro" id="IPR051465">
    <property type="entry name" value="Cell_Envelope_Struct_Comp"/>
</dbReference>
<comment type="caution">
    <text evidence="3">The sequence shown here is derived from an EMBL/GenBank/DDBJ whole genome shotgun (WGS) entry which is preliminary data.</text>
</comment>
<dbReference type="PROSITE" id="PS51272">
    <property type="entry name" value="SLH"/>
    <property type="match status" value="3"/>
</dbReference>
<dbReference type="PANTHER" id="PTHR43308">
    <property type="entry name" value="OUTER MEMBRANE PROTEIN ALPHA-RELATED"/>
    <property type="match status" value="1"/>
</dbReference>
<accession>E4KXU7</accession>
<dbReference type="eggNOG" id="COG5263">
    <property type="taxonomic scope" value="Bacteria"/>
</dbReference>
<feature type="compositionally biased region" description="Low complexity" evidence="1">
    <location>
        <begin position="1081"/>
        <end position="1102"/>
    </location>
</feature>
<proteinExistence type="predicted"/>
<dbReference type="InterPro" id="IPR001119">
    <property type="entry name" value="SLH_dom"/>
</dbReference>
<dbReference type="Pfam" id="PF00395">
    <property type="entry name" value="SLH"/>
    <property type="match status" value="3"/>
</dbReference>
<feature type="domain" description="SLH" evidence="2">
    <location>
        <begin position="1234"/>
        <end position="1289"/>
    </location>
</feature>
<evidence type="ECO:0000256" key="1">
    <source>
        <dbReference type="SAM" id="MobiDB-lite"/>
    </source>
</evidence>
<organism evidence="3 4">
    <name type="scientific">Peptoniphilus harei ACS-146-V-Sch2b</name>
    <dbReference type="NCBI Taxonomy" id="908338"/>
    <lineage>
        <taxon>Bacteria</taxon>
        <taxon>Bacillati</taxon>
        <taxon>Bacillota</taxon>
        <taxon>Tissierellia</taxon>
        <taxon>Tissierellales</taxon>
        <taxon>Peptoniphilaceae</taxon>
        <taxon>Peptoniphilus</taxon>
    </lineage>
</organism>
<evidence type="ECO:0000313" key="3">
    <source>
        <dbReference type="EMBL" id="EFR33394.1"/>
    </source>
</evidence>
<feature type="region of interest" description="Disordered" evidence="1">
    <location>
        <begin position="1075"/>
        <end position="1102"/>
    </location>
</feature>
<evidence type="ECO:0000259" key="2">
    <source>
        <dbReference type="PROSITE" id="PS51272"/>
    </source>
</evidence>
<gene>
    <name evidence="3" type="ORF">HMPREF9286_1137</name>
</gene>
<name>E4KXU7_9FIRM</name>
<reference evidence="3 4" key="1">
    <citation type="submission" date="2010-10" db="EMBL/GenBank/DDBJ databases">
        <authorList>
            <person name="Durkin A.S."/>
            <person name="Madupu R."/>
            <person name="Torralba M."/>
            <person name="Gillis M."/>
            <person name="Methe B."/>
            <person name="Sutton G."/>
            <person name="Nelson K.E."/>
        </authorList>
    </citation>
    <scope>NUCLEOTIDE SEQUENCE [LARGE SCALE GENOMIC DNA]</scope>
    <source>
        <strain evidence="3 4">ACS-146-V-Sch2b</strain>
    </source>
</reference>
<feature type="domain" description="SLH" evidence="2">
    <location>
        <begin position="1107"/>
        <end position="1167"/>
    </location>
</feature>
<dbReference type="SUPFAM" id="SSF158911">
    <property type="entry name" value="NEAT domain-like"/>
    <property type="match status" value="1"/>
</dbReference>
<feature type="domain" description="SLH" evidence="2">
    <location>
        <begin position="1168"/>
        <end position="1231"/>
    </location>
</feature>
<feature type="region of interest" description="Disordered" evidence="1">
    <location>
        <begin position="784"/>
        <end position="810"/>
    </location>
</feature>
<dbReference type="Gene3D" id="2.60.40.1850">
    <property type="match status" value="2"/>
</dbReference>
<keyword evidence="4" id="KW-1185">Reference proteome</keyword>
<dbReference type="Proteomes" id="UP000003705">
    <property type="component" value="Unassembled WGS sequence"/>
</dbReference>
<feature type="compositionally biased region" description="Low complexity" evidence="1">
    <location>
        <begin position="929"/>
        <end position="949"/>
    </location>
</feature>
<dbReference type="PANTHER" id="PTHR43308:SF5">
    <property type="entry name" value="S-LAYER PROTEIN _ PEPTIDOGLYCAN ENDO-BETA-N-ACETYLGLUCOSAMINIDASE"/>
    <property type="match status" value="1"/>
</dbReference>
<dbReference type="InterPro" id="IPR037250">
    <property type="entry name" value="NEAT_dom_sf"/>
</dbReference>
<dbReference type="RefSeq" id="WP_005955996.1">
    <property type="nucleotide sequence ID" value="NZ_AENP01000008.1"/>
</dbReference>